<evidence type="ECO:0000313" key="3">
    <source>
        <dbReference type="Proteomes" id="UP000238081"/>
    </source>
</evidence>
<gene>
    <name evidence="2" type="ORF">AWN73_11095</name>
</gene>
<proteinExistence type="predicted"/>
<feature type="transmembrane region" description="Helical" evidence="1">
    <location>
        <begin position="33"/>
        <end position="55"/>
    </location>
</feature>
<feature type="transmembrane region" description="Helical" evidence="1">
    <location>
        <begin position="165"/>
        <end position="183"/>
    </location>
</feature>
<feature type="transmembrane region" description="Helical" evidence="1">
    <location>
        <begin position="98"/>
        <end position="115"/>
    </location>
</feature>
<dbReference type="AlphaFoldDB" id="A0A2S7FCI3"/>
<dbReference type="RefSeq" id="WP_027637125.1">
    <property type="nucleotide sequence ID" value="NZ_CANCWB010000004.1"/>
</dbReference>
<evidence type="ECO:0000313" key="2">
    <source>
        <dbReference type="EMBL" id="PPV15622.1"/>
    </source>
</evidence>
<evidence type="ECO:0008006" key="4">
    <source>
        <dbReference type="Google" id="ProtNLM"/>
    </source>
</evidence>
<keyword evidence="1" id="KW-0472">Membrane</keyword>
<reference evidence="2 3" key="1">
    <citation type="submission" date="2016-01" db="EMBL/GenBank/DDBJ databases">
        <title>Characterization of the Clostridium difficile lineages that are prevalent in Hong Kong and China.</title>
        <authorList>
            <person name="Kwok J.S.-L."/>
            <person name="Lam W.-Y."/>
            <person name="Ip M."/>
            <person name="Chan T.-F."/>
            <person name="Hawkey P.M."/>
            <person name="Tsui S.K.-W."/>
        </authorList>
    </citation>
    <scope>NUCLEOTIDE SEQUENCE [LARGE SCALE GENOMIC DNA]</scope>
    <source>
        <strain evidence="2 3">300064</strain>
    </source>
</reference>
<comment type="caution">
    <text evidence="2">The sequence shown here is derived from an EMBL/GenBank/DDBJ whole genome shotgun (WGS) entry which is preliminary data.</text>
</comment>
<feature type="transmembrane region" description="Helical" evidence="1">
    <location>
        <begin position="189"/>
        <end position="208"/>
    </location>
</feature>
<evidence type="ECO:0000256" key="1">
    <source>
        <dbReference type="SAM" id="Phobius"/>
    </source>
</evidence>
<dbReference type="EMBL" id="LRDH01000097">
    <property type="protein sequence ID" value="PPV15622.1"/>
    <property type="molecule type" value="Genomic_DNA"/>
</dbReference>
<name>A0A2S7FCI3_CLOBU</name>
<feature type="transmembrane region" description="Helical" evidence="1">
    <location>
        <begin position="67"/>
        <end position="86"/>
    </location>
</feature>
<dbReference type="Proteomes" id="UP000238081">
    <property type="component" value="Unassembled WGS sequence"/>
</dbReference>
<organism evidence="2 3">
    <name type="scientific">Clostridium butyricum</name>
    <dbReference type="NCBI Taxonomy" id="1492"/>
    <lineage>
        <taxon>Bacteria</taxon>
        <taxon>Bacillati</taxon>
        <taxon>Bacillota</taxon>
        <taxon>Clostridia</taxon>
        <taxon>Eubacteriales</taxon>
        <taxon>Clostridiaceae</taxon>
        <taxon>Clostridium</taxon>
    </lineage>
</organism>
<protein>
    <recommendedName>
        <fullName evidence="4">Histidine kinase</fullName>
    </recommendedName>
</protein>
<feature type="transmembrane region" description="Helical" evidence="1">
    <location>
        <begin position="6"/>
        <end position="26"/>
    </location>
</feature>
<accession>A0A2S7FCI3</accession>
<sequence length="215" mass="24717">MNFAYYIFLLLIIFLCFFTIKRNLLVSPKKIKIYFTIVIALLLIRHVGLVSLCIFESSKYIYYLKSIIYLDNIAVPLIVLAVTYVYSRAEKLKFTGSYFILAAVLLVYASVIYMSKVMVNVSNIYGFIMSINNEIVISMFSLILLGIMLIINVLLLDRKYVNKKGIWFIIIAIMAVMIEKVIILGGIRVFPYSVIGELIFIIIINFVLNGFKKIK</sequence>
<keyword evidence="1" id="KW-0812">Transmembrane</keyword>
<keyword evidence="1" id="KW-1133">Transmembrane helix</keyword>
<feature type="transmembrane region" description="Helical" evidence="1">
    <location>
        <begin position="135"/>
        <end position="156"/>
    </location>
</feature>